<evidence type="ECO:0000313" key="1">
    <source>
        <dbReference type="EMBL" id="GAA4328266.1"/>
    </source>
</evidence>
<dbReference type="EMBL" id="BAABGY010000007">
    <property type="protein sequence ID" value="GAA4328266.1"/>
    <property type="molecule type" value="Genomic_DNA"/>
</dbReference>
<comment type="caution">
    <text evidence="1">The sequence shown here is derived from an EMBL/GenBank/DDBJ whole genome shotgun (WGS) entry which is preliminary data.</text>
</comment>
<dbReference type="Proteomes" id="UP001501725">
    <property type="component" value="Unassembled WGS sequence"/>
</dbReference>
<sequence>MTYREAVQIQIAVIEALYDNAGGLRDAALSSEKNTWNQMRTGLRDLSSALRKMDDAMPDEHAAFKLRGDYNIDSTKI</sequence>
<proteinExistence type="predicted"/>
<protein>
    <submittedName>
        <fullName evidence="1">Uncharacterized protein</fullName>
    </submittedName>
</protein>
<gene>
    <name evidence="1" type="ORF">GCM10023184_18050</name>
</gene>
<organism evidence="1 2">
    <name type="scientific">Flaviaesturariibacter amylovorans</name>
    <dbReference type="NCBI Taxonomy" id="1084520"/>
    <lineage>
        <taxon>Bacteria</taxon>
        <taxon>Pseudomonadati</taxon>
        <taxon>Bacteroidota</taxon>
        <taxon>Chitinophagia</taxon>
        <taxon>Chitinophagales</taxon>
        <taxon>Chitinophagaceae</taxon>
        <taxon>Flaviaestuariibacter</taxon>
    </lineage>
</organism>
<evidence type="ECO:0000313" key="2">
    <source>
        <dbReference type="Proteomes" id="UP001501725"/>
    </source>
</evidence>
<keyword evidence="2" id="KW-1185">Reference proteome</keyword>
<name>A0ABP8GPW8_9BACT</name>
<reference evidence="2" key="1">
    <citation type="journal article" date="2019" name="Int. J. Syst. Evol. Microbiol.">
        <title>The Global Catalogue of Microorganisms (GCM) 10K type strain sequencing project: providing services to taxonomists for standard genome sequencing and annotation.</title>
        <authorList>
            <consortium name="The Broad Institute Genomics Platform"/>
            <consortium name="The Broad Institute Genome Sequencing Center for Infectious Disease"/>
            <person name="Wu L."/>
            <person name="Ma J."/>
        </authorList>
    </citation>
    <scope>NUCLEOTIDE SEQUENCE [LARGE SCALE GENOMIC DNA]</scope>
    <source>
        <strain evidence="2">JCM 17919</strain>
    </source>
</reference>
<accession>A0ABP8GPW8</accession>
<dbReference type="RefSeq" id="WP_345255221.1">
    <property type="nucleotide sequence ID" value="NZ_BAABGY010000007.1"/>
</dbReference>